<dbReference type="AlphaFoldDB" id="A0A5C7FZ50"/>
<comment type="caution">
    <text evidence="3">The sequence shown here is derived from an EMBL/GenBank/DDBJ whole genome shotgun (WGS) entry which is preliminary data.</text>
</comment>
<dbReference type="PROSITE" id="PS51257">
    <property type="entry name" value="PROKAR_LIPOPROTEIN"/>
    <property type="match status" value="1"/>
</dbReference>
<feature type="compositionally biased region" description="Polar residues" evidence="1">
    <location>
        <begin position="132"/>
        <end position="145"/>
    </location>
</feature>
<evidence type="ECO:0000256" key="1">
    <source>
        <dbReference type="SAM" id="MobiDB-lite"/>
    </source>
</evidence>
<feature type="compositionally biased region" description="Low complexity" evidence="1">
    <location>
        <begin position="84"/>
        <end position="106"/>
    </location>
</feature>
<sequence>MKKPVTFVSSFRIKAALCCSVAVLLTACGGMADESANQQLLADTVASETTEAPSAMVTGTIDAGPAAPETVAQEMAMPDPAPAPMDKGVATAAPATGTADGSAPASNDFNLNGYQDTASSSDASSQARPATASANGQQATQLPAA</sequence>
<gene>
    <name evidence="3" type="ORF">FVD38_09440</name>
</gene>
<name>A0A5C7FZ50_9BURK</name>
<protein>
    <submittedName>
        <fullName evidence="3">Uncharacterized protein</fullName>
    </submittedName>
</protein>
<keyword evidence="4" id="KW-1185">Reference proteome</keyword>
<organism evidence="3 4">
    <name type="scientific">Massilia arenae</name>
    <dbReference type="NCBI Taxonomy" id="2603288"/>
    <lineage>
        <taxon>Bacteria</taxon>
        <taxon>Pseudomonadati</taxon>
        <taxon>Pseudomonadota</taxon>
        <taxon>Betaproteobacteria</taxon>
        <taxon>Burkholderiales</taxon>
        <taxon>Oxalobacteraceae</taxon>
        <taxon>Telluria group</taxon>
        <taxon>Massilia</taxon>
    </lineage>
</organism>
<proteinExistence type="predicted"/>
<evidence type="ECO:0000313" key="4">
    <source>
        <dbReference type="Proteomes" id="UP000321413"/>
    </source>
</evidence>
<dbReference type="Proteomes" id="UP000321413">
    <property type="component" value="Unassembled WGS sequence"/>
</dbReference>
<feature type="signal peptide" evidence="2">
    <location>
        <begin position="1"/>
        <end position="32"/>
    </location>
</feature>
<feature type="compositionally biased region" description="Low complexity" evidence="1">
    <location>
        <begin position="115"/>
        <end position="127"/>
    </location>
</feature>
<dbReference type="EMBL" id="VPFD01000008">
    <property type="protein sequence ID" value="TXG00226.1"/>
    <property type="molecule type" value="Genomic_DNA"/>
</dbReference>
<evidence type="ECO:0000256" key="2">
    <source>
        <dbReference type="SAM" id="SignalP"/>
    </source>
</evidence>
<reference evidence="3 4" key="1">
    <citation type="submission" date="2019-08" db="EMBL/GenBank/DDBJ databases">
        <title>Massilia golmudensis sp. nov., isolated from sand in the Qinghai-Tibetan Plateau.</title>
        <authorList>
            <person name="Zhang B."/>
        </authorList>
    </citation>
    <scope>NUCLEOTIDE SEQUENCE [LARGE SCALE GENOMIC DNA]</scope>
    <source>
        <strain evidence="3 4">GEM5</strain>
    </source>
</reference>
<feature type="chain" id="PRO_5022894203" evidence="2">
    <location>
        <begin position="33"/>
        <end position="145"/>
    </location>
</feature>
<feature type="region of interest" description="Disordered" evidence="1">
    <location>
        <begin position="47"/>
        <end position="145"/>
    </location>
</feature>
<evidence type="ECO:0000313" key="3">
    <source>
        <dbReference type="EMBL" id="TXG00226.1"/>
    </source>
</evidence>
<accession>A0A5C7FZ50</accession>
<dbReference type="RefSeq" id="WP_147934578.1">
    <property type="nucleotide sequence ID" value="NZ_VPFD01000008.1"/>
</dbReference>
<keyword evidence="2" id="KW-0732">Signal</keyword>